<comment type="caution">
    <text evidence="1">The sequence shown here is derived from an EMBL/GenBank/DDBJ whole genome shotgun (WGS) entry which is preliminary data.</text>
</comment>
<keyword evidence="2" id="KW-1185">Reference proteome</keyword>
<proteinExistence type="predicted"/>
<name>A0AAD7GZV6_MYCRO</name>
<dbReference type="AlphaFoldDB" id="A0AAD7GZV6"/>
<sequence>MNRPTFDTKDSPWLLTHISGRWRVVALSTPSLWSRLAINCFHQHANPFGRQTTPRRQVEMFWFLSEHSARWEELNLEFKLMSAILPQLENLQNCV</sequence>
<protein>
    <submittedName>
        <fullName evidence="1">Uncharacterized protein</fullName>
    </submittedName>
</protein>
<gene>
    <name evidence="1" type="ORF">B0H17DRAFT_1030345</name>
</gene>
<dbReference type="Proteomes" id="UP001221757">
    <property type="component" value="Unassembled WGS sequence"/>
</dbReference>
<evidence type="ECO:0000313" key="2">
    <source>
        <dbReference type="Proteomes" id="UP001221757"/>
    </source>
</evidence>
<evidence type="ECO:0000313" key="1">
    <source>
        <dbReference type="EMBL" id="KAJ7708638.1"/>
    </source>
</evidence>
<dbReference type="EMBL" id="JARKIE010000003">
    <property type="protein sequence ID" value="KAJ7708638.1"/>
    <property type="molecule type" value="Genomic_DNA"/>
</dbReference>
<organism evidence="1 2">
    <name type="scientific">Mycena rosella</name>
    <name type="common">Pink bonnet</name>
    <name type="synonym">Agaricus rosellus</name>
    <dbReference type="NCBI Taxonomy" id="1033263"/>
    <lineage>
        <taxon>Eukaryota</taxon>
        <taxon>Fungi</taxon>
        <taxon>Dikarya</taxon>
        <taxon>Basidiomycota</taxon>
        <taxon>Agaricomycotina</taxon>
        <taxon>Agaricomycetes</taxon>
        <taxon>Agaricomycetidae</taxon>
        <taxon>Agaricales</taxon>
        <taxon>Marasmiineae</taxon>
        <taxon>Mycenaceae</taxon>
        <taxon>Mycena</taxon>
    </lineage>
</organism>
<accession>A0AAD7GZV6</accession>
<reference evidence="1" key="1">
    <citation type="submission" date="2023-03" db="EMBL/GenBank/DDBJ databases">
        <title>Massive genome expansion in bonnet fungi (Mycena s.s.) driven by repeated elements and novel gene families across ecological guilds.</title>
        <authorList>
            <consortium name="Lawrence Berkeley National Laboratory"/>
            <person name="Harder C.B."/>
            <person name="Miyauchi S."/>
            <person name="Viragh M."/>
            <person name="Kuo A."/>
            <person name="Thoen E."/>
            <person name="Andreopoulos B."/>
            <person name="Lu D."/>
            <person name="Skrede I."/>
            <person name="Drula E."/>
            <person name="Henrissat B."/>
            <person name="Morin E."/>
            <person name="Kohler A."/>
            <person name="Barry K."/>
            <person name="LaButti K."/>
            <person name="Morin E."/>
            <person name="Salamov A."/>
            <person name="Lipzen A."/>
            <person name="Mereny Z."/>
            <person name="Hegedus B."/>
            <person name="Baldrian P."/>
            <person name="Stursova M."/>
            <person name="Weitz H."/>
            <person name="Taylor A."/>
            <person name="Grigoriev I.V."/>
            <person name="Nagy L.G."/>
            <person name="Martin F."/>
            <person name="Kauserud H."/>
        </authorList>
    </citation>
    <scope>NUCLEOTIDE SEQUENCE</scope>
    <source>
        <strain evidence="1">CBHHK067</strain>
    </source>
</reference>